<dbReference type="SUPFAM" id="SSF102114">
    <property type="entry name" value="Radical SAM enzymes"/>
    <property type="match status" value="1"/>
</dbReference>
<feature type="binding site" evidence="12">
    <location>
        <position position="154"/>
    </location>
    <ligand>
        <name>S-adenosyl-L-methionine</name>
        <dbReference type="ChEBI" id="CHEBI:59789"/>
    </ligand>
</feature>
<feature type="binding site" evidence="12">
    <location>
        <position position="52"/>
    </location>
    <ligand>
        <name>[4Fe-4S] cluster</name>
        <dbReference type="ChEBI" id="CHEBI:49883"/>
        <label>1</label>
        <note>4Fe-4S-S-AdoMet</note>
    </ligand>
</feature>
<feature type="binding site" evidence="12">
    <location>
        <position position="307"/>
    </location>
    <ligand>
        <name>[4Fe-4S] cluster</name>
        <dbReference type="ChEBI" id="CHEBI:49883"/>
        <label>2</label>
        <note>4Fe-4S-substrate</note>
    </ligand>
</feature>
<dbReference type="CDD" id="cd01335">
    <property type="entry name" value="Radical_SAM"/>
    <property type="match status" value="1"/>
</dbReference>
<feature type="binding site" evidence="12">
    <location>
        <position position="55"/>
    </location>
    <ligand>
        <name>[4Fe-4S] cluster</name>
        <dbReference type="ChEBI" id="CHEBI:49883"/>
        <label>1</label>
        <note>4Fe-4S-S-AdoMet</note>
    </ligand>
</feature>
<keyword evidence="7 12" id="KW-0411">Iron-sulfur</keyword>
<feature type="binding site" evidence="12">
    <location>
        <position position="226"/>
    </location>
    <ligand>
        <name>S-adenosyl-L-methionine</name>
        <dbReference type="ChEBI" id="CHEBI:59789"/>
    </ligand>
</feature>
<comment type="similarity">
    <text evidence="12">Belongs to the radical SAM superfamily. MoaA family.</text>
</comment>
<dbReference type="InterPro" id="IPR006638">
    <property type="entry name" value="Elp3/MiaA/NifB-like_rSAM"/>
</dbReference>
<dbReference type="CDD" id="cd21117">
    <property type="entry name" value="Twitch_MoaA"/>
    <property type="match status" value="1"/>
</dbReference>
<comment type="pathway">
    <text evidence="12">Cofactor biosynthesis; molybdopterin biosynthesis.</text>
</comment>
<keyword evidence="15" id="KW-1185">Reference proteome</keyword>
<dbReference type="Proteomes" id="UP001221208">
    <property type="component" value="Unassembled WGS sequence"/>
</dbReference>
<keyword evidence="4 12" id="KW-0479">Metal-binding</keyword>
<feature type="binding site" evidence="12">
    <location>
        <position position="99"/>
    </location>
    <ligand>
        <name>S-adenosyl-L-methionine</name>
        <dbReference type="ChEBI" id="CHEBI:59789"/>
    </ligand>
</feature>
<evidence type="ECO:0000256" key="3">
    <source>
        <dbReference type="ARBA" id="ARBA00022691"/>
    </source>
</evidence>
<keyword evidence="5 12" id="KW-0547">Nucleotide-binding</keyword>
<feature type="binding site" evidence="12">
    <location>
        <position position="130"/>
    </location>
    <ligand>
        <name>GTP</name>
        <dbReference type="ChEBI" id="CHEBI:37565"/>
    </ligand>
</feature>
<evidence type="ECO:0000256" key="8">
    <source>
        <dbReference type="ARBA" id="ARBA00023134"/>
    </source>
</evidence>
<keyword evidence="3 12" id="KW-0949">S-adenosyl-L-methionine</keyword>
<dbReference type="InterPro" id="IPR013483">
    <property type="entry name" value="MoaA"/>
</dbReference>
<evidence type="ECO:0000313" key="14">
    <source>
        <dbReference type="EMBL" id="MDC8759350.1"/>
    </source>
</evidence>
<evidence type="ECO:0000256" key="1">
    <source>
        <dbReference type="ARBA" id="ARBA00012167"/>
    </source>
</evidence>
<evidence type="ECO:0000256" key="9">
    <source>
        <dbReference type="ARBA" id="ARBA00023150"/>
    </source>
</evidence>
<feature type="binding site" evidence="12">
    <location>
        <position position="95"/>
    </location>
    <ligand>
        <name>GTP</name>
        <dbReference type="ChEBI" id="CHEBI:37565"/>
    </ligand>
</feature>
<dbReference type="InterPro" id="IPR007197">
    <property type="entry name" value="rSAM"/>
</dbReference>
<dbReference type="EC" id="4.1.99.22" evidence="1 12"/>
<dbReference type="InterPro" id="IPR040064">
    <property type="entry name" value="MoaA-like"/>
</dbReference>
<dbReference type="InterPro" id="IPR058240">
    <property type="entry name" value="rSAM_sf"/>
</dbReference>
<dbReference type="InterPro" id="IPR013785">
    <property type="entry name" value="Aldolase_TIM"/>
</dbReference>
<evidence type="ECO:0000256" key="10">
    <source>
        <dbReference type="ARBA" id="ARBA00023239"/>
    </source>
</evidence>
<dbReference type="Pfam" id="PF04055">
    <property type="entry name" value="Radical_SAM"/>
    <property type="match status" value="1"/>
</dbReference>
<feature type="binding site" evidence="12">
    <location>
        <position position="293"/>
    </location>
    <ligand>
        <name>[4Fe-4S] cluster</name>
        <dbReference type="ChEBI" id="CHEBI:49883"/>
        <label>2</label>
        <note>4Fe-4S-substrate</note>
    </ligand>
</feature>
<comment type="catalytic activity">
    <reaction evidence="11 12">
        <text>GTP + AH2 + S-adenosyl-L-methionine = (8S)-3',8-cyclo-7,8-dihydroguanosine 5'-triphosphate + 5'-deoxyadenosine + L-methionine + A + H(+)</text>
        <dbReference type="Rhea" id="RHEA:49576"/>
        <dbReference type="ChEBI" id="CHEBI:13193"/>
        <dbReference type="ChEBI" id="CHEBI:15378"/>
        <dbReference type="ChEBI" id="CHEBI:17319"/>
        <dbReference type="ChEBI" id="CHEBI:17499"/>
        <dbReference type="ChEBI" id="CHEBI:37565"/>
        <dbReference type="ChEBI" id="CHEBI:57844"/>
        <dbReference type="ChEBI" id="CHEBI:59789"/>
        <dbReference type="ChEBI" id="CHEBI:131766"/>
        <dbReference type="EC" id="4.1.99.22"/>
    </reaction>
</comment>
<organism evidence="14 15">
    <name type="scientific">Janthinobacterium fluminis</name>
    <dbReference type="NCBI Taxonomy" id="2987524"/>
    <lineage>
        <taxon>Bacteria</taxon>
        <taxon>Pseudomonadati</taxon>
        <taxon>Pseudomonadota</taxon>
        <taxon>Betaproteobacteria</taxon>
        <taxon>Burkholderiales</taxon>
        <taxon>Oxalobacteraceae</taxon>
        <taxon>Janthinobacterium</taxon>
    </lineage>
</organism>
<dbReference type="InterPro" id="IPR000385">
    <property type="entry name" value="MoaA_NifB_PqqE_Fe-S-bd_CS"/>
</dbReference>
<dbReference type="HAMAP" id="MF_01225_B">
    <property type="entry name" value="MoaA_B"/>
    <property type="match status" value="1"/>
</dbReference>
<dbReference type="RefSeq" id="WP_273672451.1">
    <property type="nucleotide sequence ID" value="NZ_JAQQXR010000006.1"/>
</dbReference>
<evidence type="ECO:0000256" key="7">
    <source>
        <dbReference type="ARBA" id="ARBA00023014"/>
    </source>
</evidence>
<dbReference type="PANTHER" id="PTHR22960">
    <property type="entry name" value="MOLYBDOPTERIN COFACTOR SYNTHESIS PROTEIN A"/>
    <property type="match status" value="1"/>
</dbReference>
<name>A0ABT5K2Z9_9BURK</name>
<dbReference type="PROSITE" id="PS51918">
    <property type="entry name" value="RADICAL_SAM"/>
    <property type="match status" value="1"/>
</dbReference>
<keyword evidence="6 12" id="KW-0408">Iron</keyword>
<reference evidence="14 15" key="1">
    <citation type="submission" date="2022-10" db="EMBL/GenBank/DDBJ databases">
        <title>Janthinobacterium sp. hw3 Genome sequencing.</title>
        <authorList>
            <person name="Park S."/>
        </authorList>
    </citation>
    <scope>NUCLEOTIDE SEQUENCE [LARGE SCALE GENOMIC DNA]</scope>
    <source>
        <strain evidence="15">hw3</strain>
    </source>
</reference>
<feature type="binding site" evidence="12">
    <location>
        <begin position="295"/>
        <end position="297"/>
    </location>
    <ligand>
        <name>GTP</name>
        <dbReference type="ChEBI" id="CHEBI:37565"/>
    </ligand>
</feature>
<dbReference type="Pfam" id="PF06463">
    <property type="entry name" value="Mob_synth_C"/>
    <property type="match status" value="1"/>
</dbReference>
<comment type="function">
    <text evidence="12">Catalyzes the cyclization of GTP to (8S)-3',8-cyclo-7,8-dihydroguanosine 5'-triphosphate.</text>
</comment>
<dbReference type="SFLD" id="SFLDG01067">
    <property type="entry name" value="SPASM/twitch_domain_containing"/>
    <property type="match status" value="1"/>
</dbReference>
<evidence type="ECO:0000256" key="12">
    <source>
        <dbReference type="HAMAP-Rule" id="MF_01225"/>
    </source>
</evidence>
<dbReference type="SMART" id="SM00729">
    <property type="entry name" value="Elp3"/>
    <property type="match status" value="1"/>
</dbReference>
<dbReference type="EMBL" id="JAQQXR010000006">
    <property type="protein sequence ID" value="MDC8759350.1"/>
    <property type="molecule type" value="Genomic_DNA"/>
</dbReference>
<evidence type="ECO:0000256" key="2">
    <source>
        <dbReference type="ARBA" id="ARBA00022485"/>
    </source>
</evidence>
<dbReference type="SFLD" id="SFLDG01383">
    <property type="entry name" value="cyclic_pyranopterin_phosphate"/>
    <property type="match status" value="1"/>
</dbReference>
<comment type="subunit">
    <text evidence="12">Monomer and homodimer.</text>
</comment>
<dbReference type="InterPro" id="IPR010505">
    <property type="entry name" value="MoaA_twitch"/>
</dbReference>
<keyword evidence="8 12" id="KW-0342">GTP-binding</keyword>
<feature type="domain" description="Radical SAM core" evidence="13">
    <location>
        <begin position="32"/>
        <end position="263"/>
    </location>
</feature>
<keyword evidence="9 12" id="KW-0501">Molybdenum cofactor biosynthesis</keyword>
<dbReference type="NCBIfam" id="TIGR02666">
    <property type="entry name" value="moaA"/>
    <property type="match status" value="1"/>
</dbReference>
<comment type="caution">
    <text evidence="14">The sequence shown here is derived from an EMBL/GenBank/DDBJ whole genome shotgun (WGS) entry which is preliminary data.</text>
</comment>
<accession>A0ABT5K2Z9</accession>
<feature type="binding site" evidence="12">
    <location>
        <position position="54"/>
    </location>
    <ligand>
        <name>S-adenosyl-L-methionine</name>
        <dbReference type="ChEBI" id="CHEBI:59789"/>
    </ligand>
</feature>
<dbReference type="PROSITE" id="PS01305">
    <property type="entry name" value="MOAA_NIFB_PQQE"/>
    <property type="match status" value="1"/>
</dbReference>
<dbReference type="GO" id="GO:0061798">
    <property type="term" value="F:GTP 3',8'-cyclase activity"/>
    <property type="evidence" value="ECO:0007669"/>
    <property type="project" value="UniProtKB-EC"/>
</dbReference>
<dbReference type="SFLD" id="SFLDS00029">
    <property type="entry name" value="Radical_SAM"/>
    <property type="match status" value="1"/>
</dbReference>
<comment type="cofactor">
    <cofactor evidence="12">
        <name>[4Fe-4S] cluster</name>
        <dbReference type="ChEBI" id="CHEBI:49883"/>
    </cofactor>
    <text evidence="12">Binds 2 [4Fe-4S] clusters. Binds 1 [4Fe-4S] cluster coordinated with 3 cysteines and an exchangeable S-adenosyl-L-methionine and 1 [4Fe-4S] cluster coordinated with 3 cysteines and the GTP-derived substrate.</text>
</comment>
<dbReference type="Gene3D" id="3.20.20.70">
    <property type="entry name" value="Aldolase class I"/>
    <property type="match status" value="1"/>
</dbReference>
<feature type="binding site" evidence="12">
    <location>
        <position position="48"/>
    </location>
    <ligand>
        <name>[4Fe-4S] cluster</name>
        <dbReference type="ChEBI" id="CHEBI:49883"/>
        <label>1</label>
        <note>4Fe-4S-S-AdoMet</note>
    </ligand>
</feature>
<protein>
    <recommendedName>
        <fullName evidence="1 12">GTP 3',8-cyclase</fullName>
        <ecNumber evidence="1 12">4.1.99.22</ecNumber>
    </recommendedName>
    <alternativeName>
        <fullName evidence="12">Molybdenum cofactor biosynthesis protein A</fullName>
    </alternativeName>
</protein>
<evidence type="ECO:0000313" key="15">
    <source>
        <dbReference type="Proteomes" id="UP001221208"/>
    </source>
</evidence>
<evidence type="ECO:0000256" key="4">
    <source>
        <dbReference type="ARBA" id="ARBA00022723"/>
    </source>
</evidence>
<feature type="binding site" evidence="12">
    <location>
        <position position="41"/>
    </location>
    <ligand>
        <name>GTP</name>
        <dbReference type="ChEBI" id="CHEBI:37565"/>
    </ligand>
</feature>
<dbReference type="SFLD" id="SFLDG01386">
    <property type="entry name" value="main_SPASM_domain-containing"/>
    <property type="match status" value="1"/>
</dbReference>
<evidence type="ECO:0000256" key="6">
    <source>
        <dbReference type="ARBA" id="ARBA00023004"/>
    </source>
</evidence>
<keyword evidence="10 12" id="KW-0456">Lyase</keyword>
<evidence type="ECO:0000256" key="5">
    <source>
        <dbReference type="ARBA" id="ARBA00022741"/>
    </source>
</evidence>
<keyword evidence="2 12" id="KW-0004">4Fe-4S</keyword>
<feature type="binding site" evidence="12">
    <location>
        <position position="290"/>
    </location>
    <ligand>
        <name>[4Fe-4S] cluster</name>
        <dbReference type="ChEBI" id="CHEBI:49883"/>
        <label>2</label>
        <note>4Fe-4S-substrate</note>
    </ligand>
</feature>
<feature type="binding site" evidence="12">
    <location>
        <position position="192"/>
    </location>
    <ligand>
        <name>GTP</name>
        <dbReference type="ChEBI" id="CHEBI:37565"/>
    </ligand>
</feature>
<gene>
    <name evidence="12 14" type="primary">moaA</name>
    <name evidence="14" type="ORF">OIK44_17340</name>
</gene>
<dbReference type="PANTHER" id="PTHR22960:SF0">
    <property type="entry name" value="MOLYBDENUM COFACTOR BIOSYNTHESIS PROTEIN 1"/>
    <property type="match status" value="1"/>
</dbReference>
<evidence type="ECO:0000256" key="11">
    <source>
        <dbReference type="ARBA" id="ARBA00048697"/>
    </source>
</evidence>
<sequence>MAEKIILLADGRQPPPAIPALLEAADGALSDRLGRPLHDLRISITDRCNFRCVYCMPKEVFDKDHAFLPHGALLSFEEISRVAALFVAHGVQKIRLTGGEPLLRKNIEKLVAMLAALRTPAGQPLDLTLTTNGSLLAKKARALKDAGLSRVTVSLDALDDATFKRMNDVDFAVADVLHGITVAHEVGLGPVKVNMVVKAGMNDQEILPMARHFKGTPTILRYIEYMDVGASNGWNLSEVVPSAEVARRIGALMPIEPLGANYAGETAARWRYHDGGGEIGLISSVTQAFCSSCTRARLSTEGKLYTCLFASRGHDLRALLRGGRSDAEISTALAHLWRGRADRYSELRAAHGDAPAGGEKKVEMSYIGG</sequence>
<proteinExistence type="inferred from homology"/>
<evidence type="ECO:0000259" key="13">
    <source>
        <dbReference type="PROSITE" id="PS51918"/>
    </source>
</evidence>
<dbReference type="InterPro" id="IPR050105">
    <property type="entry name" value="MoCo_biosynth_MoaA/MoaC"/>
</dbReference>